<keyword evidence="2 5" id="KW-0812">Transmembrane</keyword>
<dbReference type="GO" id="GO:0005384">
    <property type="term" value="F:manganese ion transmembrane transporter activity"/>
    <property type="evidence" value="ECO:0007669"/>
    <property type="project" value="InterPro"/>
</dbReference>
<evidence type="ECO:0000313" key="6">
    <source>
        <dbReference type="EMBL" id="MYL27711.1"/>
    </source>
</evidence>
<keyword evidence="3 5" id="KW-1133">Transmembrane helix</keyword>
<evidence type="ECO:0000313" key="7">
    <source>
        <dbReference type="Proteomes" id="UP000460751"/>
    </source>
</evidence>
<dbReference type="GO" id="GO:0012505">
    <property type="term" value="C:endomembrane system"/>
    <property type="evidence" value="ECO:0007669"/>
    <property type="project" value="UniProtKB-SubCell"/>
</dbReference>
<name>A0A9X4YDJ0_9GAMM</name>
<dbReference type="GO" id="GO:0030026">
    <property type="term" value="P:intracellular manganese ion homeostasis"/>
    <property type="evidence" value="ECO:0007669"/>
    <property type="project" value="InterPro"/>
</dbReference>
<reference evidence="6 7" key="1">
    <citation type="submission" date="2019-11" db="EMBL/GenBank/DDBJ databases">
        <title>Genome sequences of 17 halophilic strains isolated from different environments.</title>
        <authorList>
            <person name="Furrow R.E."/>
        </authorList>
    </citation>
    <scope>NUCLEOTIDE SEQUENCE [LARGE SCALE GENOMIC DNA]</scope>
    <source>
        <strain evidence="6 7">22507_15_FS</strain>
    </source>
</reference>
<protein>
    <recommendedName>
        <fullName evidence="8">VIT family protein</fullName>
    </recommendedName>
</protein>
<feature type="transmembrane region" description="Helical" evidence="5">
    <location>
        <begin position="187"/>
        <end position="207"/>
    </location>
</feature>
<dbReference type="Pfam" id="PF01988">
    <property type="entry name" value="VIT1"/>
    <property type="match status" value="1"/>
</dbReference>
<feature type="transmembrane region" description="Helical" evidence="5">
    <location>
        <begin position="160"/>
        <end position="181"/>
    </location>
</feature>
<evidence type="ECO:0000256" key="5">
    <source>
        <dbReference type="SAM" id="Phobius"/>
    </source>
</evidence>
<keyword evidence="7" id="KW-1185">Reference proteome</keyword>
<comment type="subcellular location">
    <subcellularLocation>
        <location evidence="1">Endomembrane system</location>
        <topology evidence="1">Multi-pass membrane protein</topology>
    </subcellularLocation>
</comment>
<dbReference type="AlphaFoldDB" id="A0A9X4YDJ0"/>
<evidence type="ECO:0000256" key="3">
    <source>
        <dbReference type="ARBA" id="ARBA00022989"/>
    </source>
</evidence>
<dbReference type="OrthoDB" id="5506246at2"/>
<evidence type="ECO:0008006" key="8">
    <source>
        <dbReference type="Google" id="ProtNLM"/>
    </source>
</evidence>
<keyword evidence="4 5" id="KW-0472">Membrane</keyword>
<accession>A0A9X4YDJ0</accession>
<dbReference type="PANTHER" id="PTHR31851">
    <property type="entry name" value="FE(2+)/MN(2+) TRANSPORTER PCL1"/>
    <property type="match status" value="1"/>
</dbReference>
<proteinExistence type="predicted"/>
<sequence>MDDNPLEHSHQPDAIRERLSQQPQQSYLRDAILGGIDGCVTTVAVIASVAGAGLPGMVAFVLGIASLIADAFSMGVSNYQAVKSDHDARDRLREQEARHIHHDPEGEREEIREIFRQKGFSGDILEQVVETISADKRLWVNTMIQEEFGYALSGPAPMKAAASTFWVFIGVGLIPLLPFLIPFLAGLQMFLVSGAVAILALFGIGWVKGQILGMSRFRAGLETLAMGGGAAILAFLLSFVFEPMLSGLKLG</sequence>
<evidence type="ECO:0000256" key="4">
    <source>
        <dbReference type="ARBA" id="ARBA00023136"/>
    </source>
</evidence>
<dbReference type="Proteomes" id="UP000460751">
    <property type="component" value="Unassembled WGS sequence"/>
</dbReference>
<dbReference type="RefSeq" id="WP_151440362.1">
    <property type="nucleotide sequence ID" value="NZ_WMEX01000007.1"/>
</dbReference>
<comment type="caution">
    <text evidence="6">The sequence shown here is derived from an EMBL/GenBank/DDBJ whole genome shotgun (WGS) entry which is preliminary data.</text>
</comment>
<organism evidence="6 7">
    <name type="scientific">Vreelandella halophila</name>
    <dbReference type="NCBI Taxonomy" id="86177"/>
    <lineage>
        <taxon>Bacteria</taxon>
        <taxon>Pseudomonadati</taxon>
        <taxon>Pseudomonadota</taxon>
        <taxon>Gammaproteobacteria</taxon>
        <taxon>Oceanospirillales</taxon>
        <taxon>Halomonadaceae</taxon>
        <taxon>Vreelandella</taxon>
    </lineage>
</organism>
<evidence type="ECO:0000256" key="1">
    <source>
        <dbReference type="ARBA" id="ARBA00004127"/>
    </source>
</evidence>
<feature type="transmembrane region" description="Helical" evidence="5">
    <location>
        <begin position="219"/>
        <end position="241"/>
    </location>
</feature>
<dbReference type="EMBL" id="WMEX01000007">
    <property type="protein sequence ID" value="MYL27711.1"/>
    <property type="molecule type" value="Genomic_DNA"/>
</dbReference>
<dbReference type="InterPro" id="IPR008217">
    <property type="entry name" value="Ccc1_fam"/>
</dbReference>
<gene>
    <name evidence="6" type="ORF">GLW01_13025</name>
</gene>
<evidence type="ECO:0000256" key="2">
    <source>
        <dbReference type="ARBA" id="ARBA00022692"/>
    </source>
</evidence>